<name>A0A1T4WR09_9BACT</name>
<feature type="region of interest" description="Disordered" evidence="1">
    <location>
        <begin position="32"/>
        <end position="58"/>
    </location>
</feature>
<keyword evidence="4" id="KW-1185">Reference proteome</keyword>
<dbReference type="PROSITE" id="PS51257">
    <property type="entry name" value="PROKAR_LIPOPROTEIN"/>
    <property type="match status" value="1"/>
</dbReference>
<dbReference type="EMBL" id="FUYA01000009">
    <property type="protein sequence ID" value="SKA79298.1"/>
    <property type="molecule type" value="Genomic_DNA"/>
</dbReference>
<feature type="signal peptide" evidence="2">
    <location>
        <begin position="1"/>
        <end position="20"/>
    </location>
</feature>
<protein>
    <recommendedName>
        <fullName evidence="5">Lipoprotein</fullName>
    </recommendedName>
</protein>
<feature type="chain" id="PRO_5013205072" description="Lipoprotein" evidence="2">
    <location>
        <begin position="21"/>
        <end position="173"/>
    </location>
</feature>
<evidence type="ECO:0000256" key="1">
    <source>
        <dbReference type="SAM" id="MobiDB-lite"/>
    </source>
</evidence>
<evidence type="ECO:0008006" key="5">
    <source>
        <dbReference type="Google" id="ProtNLM"/>
    </source>
</evidence>
<accession>A0A1T4WR09</accession>
<sequence length="173" mass="19608">MKKLLTLSLALAFLAFGVIACSNSSYYSDPHGSSKYDTHAKKAEHSSSQTQKANKSPYDGMAGIEKSFNDMDVLIQKMEADFDNLNTYMGPLKKRVMEMKHSVEMVRSDAKKAKDIQMLDNIRDLDMQIKNVERGIVQTKKDPDNGFLTIKRGAQDIYMAMDRMNALIKNRML</sequence>
<organism evidence="3 4">
    <name type="scientific">Desulfobaculum bizertense DSM 18034</name>
    <dbReference type="NCBI Taxonomy" id="1121442"/>
    <lineage>
        <taxon>Bacteria</taxon>
        <taxon>Pseudomonadati</taxon>
        <taxon>Thermodesulfobacteriota</taxon>
        <taxon>Desulfovibrionia</taxon>
        <taxon>Desulfovibrionales</taxon>
        <taxon>Desulfovibrionaceae</taxon>
        <taxon>Desulfobaculum</taxon>
    </lineage>
</organism>
<evidence type="ECO:0000256" key="2">
    <source>
        <dbReference type="SAM" id="SignalP"/>
    </source>
</evidence>
<feature type="compositionally biased region" description="Basic and acidic residues" evidence="1">
    <location>
        <begin position="32"/>
        <end position="45"/>
    </location>
</feature>
<evidence type="ECO:0000313" key="4">
    <source>
        <dbReference type="Proteomes" id="UP000189733"/>
    </source>
</evidence>
<evidence type="ECO:0000313" key="3">
    <source>
        <dbReference type="EMBL" id="SKA79298.1"/>
    </source>
</evidence>
<keyword evidence="2" id="KW-0732">Signal</keyword>
<reference evidence="3 4" key="1">
    <citation type="submission" date="2017-02" db="EMBL/GenBank/DDBJ databases">
        <authorList>
            <person name="Peterson S.W."/>
        </authorList>
    </citation>
    <scope>NUCLEOTIDE SEQUENCE [LARGE SCALE GENOMIC DNA]</scope>
    <source>
        <strain evidence="3 4">DSM 18034</strain>
    </source>
</reference>
<dbReference type="Proteomes" id="UP000189733">
    <property type="component" value="Unassembled WGS sequence"/>
</dbReference>
<gene>
    <name evidence="3" type="ORF">SAMN02745702_02532</name>
</gene>
<proteinExistence type="predicted"/>
<dbReference type="RefSeq" id="WP_078685805.1">
    <property type="nucleotide sequence ID" value="NZ_FUYA01000009.1"/>
</dbReference>
<dbReference type="AlphaFoldDB" id="A0A1T4WR09"/>